<evidence type="ECO:0008006" key="3">
    <source>
        <dbReference type="Google" id="ProtNLM"/>
    </source>
</evidence>
<name>A0A433DH73_9FUNG</name>
<evidence type="ECO:0000313" key="2">
    <source>
        <dbReference type="Proteomes" id="UP000268093"/>
    </source>
</evidence>
<organism evidence="1 2">
    <name type="scientific">Jimgerdemannia flammicorona</name>
    <dbReference type="NCBI Taxonomy" id="994334"/>
    <lineage>
        <taxon>Eukaryota</taxon>
        <taxon>Fungi</taxon>
        <taxon>Fungi incertae sedis</taxon>
        <taxon>Mucoromycota</taxon>
        <taxon>Mucoromycotina</taxon>
        <taxon>Endogonomycetes</taxon>
        <taxon>Endogonales</taxon>
        <taxon>Endogonaceae</taxon>
        <taxon>Jimgerdemannia</taxon>
    </lineage>
</organism>
<comment type="caution">
    <text evidence="1">The sequence shown here is derived from an EMBL/GenBank/DDBJ whole genome shotgun (WGS) entry which is preliminary data.</text>
</comment>
<dbReference type="AlphaFoldDB" id="A0A433DH73"/>
<sequence>MLRFICTVAHKKISGGEKPHPDCPEHIPISTQFDTSFDRFYKMLEDEFGGIYHLRYIDPQPYACLMFLQDEHDWAILKKKMTSPAHELVRMHVLCSPTVDDWFRKILQMLLVLAVLLLICYIKDIWN</sequence>
<evidence type="ECO:0000313" key="1">
    <source>
        <dbReference type="EMBL" id="RUP50159.1"/>
    </source>
</evidence>
<accession>A0A433DH73</accession>
<protein>
    <recommendedName>
        <fullName evidence="3">PB1 domain-containing protein</fullName>
    </recommendedName>
</protein>
<reference evidence="1 2" key="1">
    <citation type="journal article" date="2018" name="New Phytol.">
        <title>Phylogenomics of Endogonaceae and evolution of mycorrhizas within Mucoromycota.</title>
        <authorList>
            <person name="Chang Y."/>
            <person name="Desiro A."/>
            <person name="Na H."/>
            <person name="Sandor L."/>
            <person name="Lipzen A."/>
            <person name="Clum A."/>
            <person name="Barry K."/>
            <person name="Grigoriev I.V."/>
            <person name="Martin F.M."/>
            <person name="Stajich J.E."/>
            <person name="Smith M.E."/>
            <person name="Bonito G."/>
            <person name="Spatafora J.W."/>
        </authorList>
    </citation>
    <scope>NUCLEOTIDE SEQUENCE [LARGE SCALE GENOMIC DNA]</scope>
    <source>
        <strain evidence="1 2">GMNB39</strain>
    </source>
</reference>
<dbReference type="EMBL" id="RBNI01001651">
    <property type="protein sequence ID" value="RUP50159.1"/>
    <property type="molecule type" value="Genomic_DNA"/>
</dbReference>
<dbReference type="Proteomes" id="UP000268093">
    <property type="component" value="Unassembled WGS sequence"/>
</dbReference>
<keyword evidence="2" id="KW-1185">Reference proteome</keyword>
<gene>
    <name evidence="1" type="ORF">BC936DRAFT_140158</name>
</gene>
<proteinExistence type="predicted"/>